<accession>A0A2K8P570</accession>
<evidence type="ECO:0000313" key="1">
    <source>
        <dbReference type="EMBL" id="ATZ21901.1"/>
    </source>
</evidence>
<sequence length="227" mass="26385">MKKIQKLLRRNILIDERTHKYYLDGVEVEKPSVTKLVDLLSHHVFDTSFAETPEGKEILEFAITRGLHLHKVAEEFINNGTTNNCCQANSHSEMKEWLLWVLNKISIDYPESEGWEIISELSLIGKEYVGTLDILLINSKLKKYVIGDIKTTKLLAKNKEALQVVLYNELLKERFKQVKFSDFELQSFFVINCNNINKQIYLIDDETLEIAIKEKQEILSILKSLKI</sequence>
<keyword evidence="2" id="KW-1185">Reference proteome</keyword>
<dbReference type="InterPro" id="IPR011604">
    <property type="entry name" value="PDDEXK-like_dom_sf"/>
</dbReference>
<proteinExistence type="predicted"/>
<dbReference type="RefSeq" id="WP_100679819.1">
    <property type="nucleotide sequence ID" value="NZ_CP024969.1"/>
</dbReference>
<protein>
    <recommendedName>
        <fullName evidence="3">PD-(D/E)XK endonuclease-like domain-containing protein</fullName>
    </recommendedName>
</protein>
<evidence type="ECO:0000313" key="2">
    <source>
        <dbReference type="Proteomes" id="UP000232223"/>
    </source>
</evidence>
<gene>
    <name evidence="1" type="ORF">MTABA_v1c07090</name>
</gene>
<name>A0A2K8P570_9MOLU</name>
<dbReference type="KEGG" id="mtab:MTABA_v1c07090"/>
<organism evidence="1 2">
    <name type="scientific">Mesoplasma tabanidae</name>
    <dbReference type="NCBI Taxonomy" id="219745"/>
    <lineage>
        <taxon>Bacteria</taxon>
        <taxon>Bacillati</taxon>
        <taxon>Mycoplasmatota</taxon>
        <taxon>Mollicutes</taxon>
        <taxon>Entomoplasmatales</taxon>
        <taxon>Entomoplasmataceae</taxon>
        <taxon>Mesoplasma</taxon>
    </lineage>
</organism>
<dbReference type="OrthoDB" id="391867at2"/>
<dbReference type="Proteomes" id="UP000232223">
    <property type="component" value="Chromosome"/>
</dbReference>
<evidence type="ECO:0008006" key="3">
    <source>
        <dbReference type="Google" id="ProtNLM"/>
    </source>
</evidence>
<reference evidence="1 2" key="1">
    <citation type="submission" date="2017-11" db="EMBL/GenBank/DDBJ databases">
        <title>Genome sequence of Mesoplasma tabanidae BARC 857 (ATCC 49584).</title>
        <authorList>
            <person name="Lo W.-S."/>
            <person name="Kuo C.-H."/>
        </authorList>
    </citation>
    <scope>NUCLEOTIDE SEQUENCE [LARGE SCALE GENOMIC DNA]</scope>
    <source>
        <strain evidence="1 2">BARC 857</strain>
    </source>
</reference>
<dbReference type="AlphaFoldDB" id="A0A2K8P570"/>
<dbReference type="Gene3D" id="3.90.320.10">
    <property type="match status" value="1"/>
</dbReference>
<dbReference type="EMBL" id="CP024969">
    <property type="protein sequence ID" value="ATZ21901.1"/>
    <property type="molecule type" value="Genomic_DNA"/>
</dbReference>